<keyword evidence="2" id="KW-1185">Reference proteome</keyword>
<dbReference type="PANTHER" id="PTHR44830:SF1">
    <property type="entry name" value="TR-TYPE G DOMAIN-CONTAINING PROTEIN"/>
    <property type="match status" value="1"/>
</dbReference>
<sequence>MIERLTNLDWYKGTTLLDALDQVLEPKHPSHKPLKLLLQDVYKIGSPIKPNMVVTFGPSWLTTEVKSIEMHNEALLEALPSDNVGFNVMNFVVKDLKRGYVASDSKNDLVKKAANFTSQALKGVRDKVQLATKFGVSFAGGKLDISSWKIK</sequence>
<dbReference type="InterPro" id="IPR009000">
    <property type="entry name" value="Transl_B-barrel_sf"/>
</dbReference>
<accession>A0AA38LDC7</accession>
<evidence type="ECO:0000313" key="1">
    <source>
        <dbReference type="EMBL" id="KAH9320839.1"/>
    </source>
</evidence>
<dbReference type="Proteomes" id="UP000824469">
    <property type="component" value="Unassembled WGS sequence"/>
</dbReference>
<feature type="non-terminal residue" evidence="1">
    <location>
        <position position="1"/>
    </location>
</feature>
<dbReference type="Gene3D" id="2.40.30.10">
    <property type="entry name" value="Translation factors"/>
    <property type="match status" value="1"/>
</dbReference>
<dbReference type="SUPFAM" id="SSF50447">
    <property type="entry name" value="Translation proteins"/>
    <property type="match status" value="1"/>
</dbReference>
<dbReference type="AlphaFoldDB" id="A0AA38LDC7"/>
<organism evidence="1 2">
    <name type="scientific">Taxus chinensis</name>
    <name type="common">Chinese yew</name>
    <name type="synonym">Taxus wallichiana var. chinensis</name>
    <dbReference type="NCBI Taxonomy" id="29808"/>
    <lineage>
        <taxon>Eukaryota</taxon>
        <taxon>Viridiplantae</taxon>
        <taxon>Streptophyta</taxon>
        <taxon>Embryophyta</taxon>
        <taxon>Tracheophyta</taxon>
        <taxon>Spermatophyta</taxon>
        <taxon>Pinopsida</taxon>
        <taxon>Pinidae</taxon>
        <taxon>Conifers II</taxon>
        <taxon>Cupressales</taxon>
        <taxon>Taxaceae</taxon>
        <taxon>Taxus</taxon>
    </lineage>
</organism>
<dbReference type="PANTHER" id="PTHR44830">
    <property type="entry name" value="ELONGATION FACTOR 1 ALPHA"/>
    <property type="match status" value="1"/>
</dbReference>
<gene>
    <name evidence="1" type="ORF">KI387_015478</name>
</gene>
<name>A0AA38LDC7_TAXCH</name>
<dbReference type="OMA" id="KWICTSS"/>
<dbReference type="EMBL" id="JAHRHJ020000003">
    <property type="protein sequence ID" value="KAH9320839.1"/>
    <property type="molecule type" value="Genomic_DNA"/>
</dbReference>
<proteinExistence type="predicted"/>
<reference evidence="1 2" key="1">
    <citation type="journal article" date="2021" name="Nat. Plants">
        <title>The Taxus genome provides insights into paclitaxel biosynthesis.</title>
        <authorList>
            <person name="Xiong X."/>
            <person name="Gou J."/>
            <person name="Liao Q."/>
            <person name="Li Y."/>
            <person name="Zhou Q."/>
            <person name="Bi G."/>
            <person name="Li C."/>
            <person name="Du R."/>
            <person name="Wang X."/>
            <person name="Sun T."/>
            <person name="Guo L."/>
            <person name="Liang H."/>
            <person name="Lu P."/>
            <person name="Wu Y."/>
            <person name="Zhang Z."/>
            <person name="Ro D.K."/>
            <person name="Shang Y."/>
            <person name="Huang S."/>
            <person name="Yan J."/>
        </authorList>
    </citation>
    <scope>NUCLEOTIDE SEQUENCE [LARGE SCALE GENOMIC DNA]</scope>
    <source>
        <strain evidence="1">Ta-2019</strain>
    </source>
</reference>
<evidence type="ECO:0000313" key="2">
    <source>
        <dbReference type="Proteomes" id="UP000824469"/>
    </source>
</evidence>
<protein>
    <submittedName>
        <fullName evidence="1">Uncharacterized protein</fullName>
    </submittedName>
</protein>
<comment type="caution">
    <text evidence="1">The sequence shown here is derived from an EMBL/GenBank/DDBJ whole genome shotgun (WGS) entry which is preliminary data.</text>
</comment>